<feature type="region of interest" description="Disordered" evidence="1">
    <location>
        <begin position="177"/>
        <end position="207"/>
    </location>
</feature>
<evidence type="ECO:0000256" key="2">
    <source>
        <dbReference type="SAM" id="Phobius"/>
    </source>
</evidence>
<gene>
    <name evidence="4" type="ORF">RRG08_049344</name>
</gene>
<evidence type="ECO:0000313" key="4">
    <source>
        <dbReference type="EMBL" id="KAK3691040.1"/>
    </source>
</evidence>
<dbReference type="AlphaFoldDB" id="A0AAE1CEH4"/>
<accession>A0AAE1CEH4</accession>
<keyword evidence="5" id="KW-1185">Reference proteome</keyword>
<evidence type="ECO:0000313" key="5">
    <source>
        <dbReference type="Proteomes" id="UP001283361"/>
    </source>
</evidence>
<keyword evidence="3" id="KW-0732">Signal</keyword>
<evidence type="ECO:0000256" key="3">
    <source>
        <dbReference type="SAM" id="SignalP"/>
    </source>
</evidence>
<feature type="compositionally biased region" description="Gly residues" evidence="1">
    <location>
        <begin position="197"/>
        <end position="207"/>
    </location>
</feature>
<comment type="caution">
    <text evidence="4">The sequence shown here is derived from an EMBL/GenBank/DDBJ whole genome shotgun (WGS) entry which is preliminary data.</text>
</comment>
<keyword evidence="2" id="KW-1133">Transmembrane helix</keyword>
<name>A0AAE1CEH4_9GAST</name>
<protein>
    <submittedName>
        <fullName evidence="4">Uncharacterized protein</fullName>
    </submittedName>
</protein>
<dbReference type="EMBL" id="JAWDGP010008105">
    <property type="protein sequence ID" value="KAK3691040.1"/>
    <property type="molecule type" value="Genomic_DNA"/>
</dbReference>
<feature type="chain" id="PRO_5042129561" evidence="3">
    <location>
        <begin position="26"/>
        <end position="207"/>
    </location>
</feature>
<feature type="signal peptide" evidence="3">
    <location>
        <begin position="1"/>
        <end position="25"/>
    </location>
</feature>
<feature type="transmembrane region" description="Helical" evidence="2">
    <location>
        <begin position="54"/>
        <end position="76"/>
    </location>
</feature>
<sequence>MEACLLSPLWVVLIAILAAAVVVSASEVCIYDGRYKICDHGCCGSDCCMSPYHIAGIVFGVIAFICIIAAIVLYCVKKHKRKGRVISSATPRVMMVNGYHQPIAYQTTQPFAPGYASSYGHPGIPPPYGAGPYPGAPPPQYSYGGFPTAPPPSYGNSDAGKNPFSIAAVQAASRTQYDGIGGRGSTAHAPATPQFDGIGGGSNPGAS</sequence>
<keyword evidence="2" id="KW-0812">Transmembrane</keyword>
<dbReference type="Proteomes" id="UP001283361">
    <property type="component" value="Unassembled WGS sequence"/>
</dbReference>
<organism evidence="4 5">
    <name type="scientific">Elysia crispata</name>
    <name type="common">lettuce slug</name>
    <dbReference type="NCBI Taxonomy" id="231223"/>
    <lineage>
        <taxon>Eukaryota</taxon>
        <taxon>Metazoa</taxon>
        <taxon>Spiralia</taxon>
        <taxon>Lophotrochozoa</taxon>
        <taxon>Mollusca</taxon>
        <taxon>Gastropoda</taxon>
        <taxon>Heterobranchia</taxon>
        <taxon>Euthyneura</taxon>
        <taxon>Panpulmonata</taxon>
        <taxon>Sacoglossa</taxon>
        <taxon>Placobranchoidea</taxon>
        <taxon>Plakobranchidae</taxon>
        <taxon>Elysia</taxon>
    </lineage>
</organism>
<keyword evidence="2" id="KW-0472">Membrane</keyword>
<evidence type="ECO:0000256" key="1">
    <source>
        <dbReference type="SAM" id="MobiDB-lite"/>
    </source>
</evidence>
<reference evidence="4" key="1">
    <citation type="journal article" date="2023" name="G3 (Bethesda)">
        <title>A reference genome for the long-term kleptoplast-retaining sea slug Elysia crispata morphotype clarki.</title>
        <authorList>
            <person name="Eastman K.E."/>
            <person name="Pendleton A.L."/>
            <person name="Shaikh M.A."/>
            <person name="Suttiyut T."/>
            <person name="Ogas R."/>
            <person name="Tomko P."/>
            <person name="Gavelis G."/>
            <person name="Widhalm J.R."/>
            <person name="Wisecaver J.H."/>
        </authorList>
    </citation>
    <scope>NUCLEOTIDE SEQUENCE</scope>
    <source>
        <strain evidence="4">ECLA1</strain>
    </source>
</reference>
<feature type="region of interest" description="Disordered" evidence="1">
    <location>
        <begin position="141"/>
        <end position="160"/>
    </location>
</feature>
<proteinExistence type="predicted"/>